<accession>A0A9D4TUE4</accession>
<dbReference type="PANTHER" id="PTHR13923">
    <property type="entry name" value="SEC31-RELATED PROTEIN"/>
    <property type="match status" value="1"/>
</dbReference>
<keyword evidence="7" id="KW-0256">Endoplasmic reticulum</keyword>
<dbReference type="Proteomes" id="UP001055712">
    <property type="component" value="Unassembled WGS sequence"/>
</dbReference>
<feature type="compositionally biased region" description="Low complexity" evidence="14">
    <location>
        <begin position="919"/>
        <end position="942"/>
    </location>
</feature>
<keyword evidence="6" id="KW-0677">Repeat</keyword>
<keyword evidence="11" id="KW-0968">Cytoplasmic vesicle</keyword>
<dbReference type="GO" id="GO:0015031">
    <property type="term" value="P:protein transport"/>
    <property type="evidence" value="ECO:0007669"/>
    <property type="project" value="UniProtKB-KW"/>
</dbReference>
<dbReference type="GO" id="GO:0007029">
    <property type="term" value="P:endoplasmic reticulum organization"/>
    <property type="evidence" value="ECO:0007669"/>
    <property type="project" value="TreeGrafter"/>
</dbReference>
<evidence type="ECO:0000256" key="12">
    <source>
        <dbReference type="ARBA" id="ARBA00029433"/>
    </source>
</evidence>
<dbReference type="InterPro" id="IPR001680">
    <property type="entry name" value="WD40_rpt"/>
</dbReference>
<feature type="domain" description="Sec16 Sec23-binding" evidence="16">
    <location>
        <begin position="641"/>
        <end position="763"/>
    </location>
</feature>
<evidence type="ECO:0000256" key="6">
    <source>
        <dbReference type="ARBA" id="ARBA00022737"/>
    </source>
</evidence>
<keyword evidence="8" id="KW-0931">ER-Golgi transport</keyword>
<keyword evidence="18" id="KW-1185">Reference proteome</keyword>
<dbReference type="GO" id="GO:0005198">
    <property type="term" value="F:structural molecule activity"/>
    <property type="evidence" value="ECO:0007669"/>
    <property type="project" value="TreeGrafter"/>
</dbReference>
<reference evidence="17" key="2">
    <citation type="submission" date="2020-11" db="EMBL/GenBank/DDBJ databases">
        <authorList>
            <person name="Cecchin M."/>
            <person name="Marcolungo L."/>
            <person name="Rossato M."/>
            <person name="Girolomoni L."/>
            <person name="Cosentino E."/>
            <person name="Cuine S."/>
            <person name="Li-Beisson Y."/>
            <person name="Delledonne M."/>
            <person name="Ballottari M."/>
        </authorList>
    </citation>
    <scope>NUCLEOTIDE SEQUENCE</scope>
    <source>
        <strain evidence="17">211/11P</strain>
        <tissue evidence="17">Whole cell</tissue>
    </source>
</reference>
<reference evidence="17" key="1">
    <citation type="journal article" date="2019" name="Plant J.">
        <title>Chlorella vulgaris genome assembly and annotation reveals the molecular basis for metabolic acclimation to high light conditions.</title>
        <authorList>
            <person name="Cecchin M."/>
            <person name="Marcolungo L."/>
            <person name="Rossato M."/>
            <person name="Girolomoni L."/>
            <person name="Cosentino E."/>
            <person name="Cuine S."/>
            <person name="Li-Beisson Y."/>
            <person name="Delledonne M."/>
            <person name="Ballottari M."/>
        </authorList>
    </citation>
    <scope>NUCLEOTIDE SEQUENCE</scope>
    <source>
        <strain evidence="17">211/11P</strain>
    </source>
</reference>
<keyword evidence="4" id="KW-0813">Transport</keyword>
<dbReference type="PROSITE" id="PS00678">
    <property type="entry name" value="WD_REPEATS_1"/>
    <property type="match status" value="1"/>
</dbReference>
<evidence type="ECO:0000313" key="17">
    <source>
        <dbReference type="EMBL" id="KAI3434974.1"/>
    </source>
</evidence>
<dbReference type="AlphaFoldDB" id="A0A9D4TUE4"/>
<feature type="region of interest" description="Disordered" evidence="14">
    <location>
        <begin position="896"/>
        <end position="1029"/>
    </location>
</feature>
<evidence type="ECO:0000256" key="2">
    <source>
        <dbReference type="ARBA" id="ARBA00004586"/>
    </source>
</evidence>
<evidence type="ECO:0000259" key="15">
    <source>
        <dbReference type="Pfam" id="PF07304"/>
    </source>
</evidence>
<dbReference type="InterPro" id="IPR040251">
    <property type="entry name" value="SEC31-like"/>
</dbReference>
<dbReference type="Gene3D" id="1.25.40.1030">
    <property type="match status" value="1"/>
</dbReference>
<dbReference type="GO" id="GO:0070971">
    <property type="term" value="C:endoplasmic reticulum exit site"/>
    <property type="evidence" value="ECO:0007669"/>
    <property type="project" value="TreeGrafter"/>
</dbReference>
<dbReference type="SMART" id="SM00320">
    <property type="entry name" value="WD40"/>
    <property type="match status" value="5"/>
</dbReference>
<sequence>MCFGAEKYHSHKCHRPASQQTIARWPISDPIAQVDRLRSGLDFLGAARGPFLAAGSVAGAIDLSFSSATQLEIFRLDFANTDQELRLAGGAVQAPERFSRLCWGPPGVDTKSYPYGLIAGGLCDGSVCLWNPARIIGHKADAAGSASPASTRGQLLARLQKHQGPVKGLEFNGFSPNLLASGGADGELCIWDVGNPLQPSLYPAMKGGSGGPQPEITHLAWNRKVQHILATCTAAGTVVVWDLKKQRPVISFKDPSGRKRCSALQWNPEVATQLIVASDDDMAPSLQLWDLRNSVSPVKEFHGHAKGVLAMSWCPQDSSFILSSGKDNRTICWDVNAGETYCELPPAANWNFDVQWAPGPLAGVFATATFEGQVGISSLSSCTAVGGEADGFSFGQAGVPVASKSKAPTWLKRPVGATLGFGGKLVQLTNSKRQLPTGETATSGSITISQVMTEPEMVQRSEAFEAAIRGGDRDALNAFCQDRESQLAGSEEAETWAFLQTHFAPDGRKYLLERLGFAEYLAAQQQQAEAGADGGADGGAALEQEGQHTAGDVADGMQQLTLEQQQQQAAAAAHLLGADDGADFFEQSPVNDQAFFDQLVGTPPRNTAAVSPTHRSAPVSPKPPTERGVIDGPPGEREVDIQRLLFVGNYQGAVEACLEAERHADALVVASVVGGDLWDTARKAYMLAHPRPYMRMLHSVLSGDWAAFINARHPSAWRETLAAILTSAPYEQFESLLAALAGRLAQAGMAHAATLCFICAGDVDPAVRQWTKAVSKGGQAPTVEALEALMEKAVVLGLGVNRQGASEALSDLIVRYAELLASNGRLGTALEYLSMIPGEPTTGIAVLKERIYRSAAGSSQLPPTVVPPPFPFSAEEVTVSAYQQQGSTGYAQQGGYNMQAQQQQQPASSYQSYGGGYGAAPAQQQNGYGAGTPTGYSSTPAAAPAPPPPQVQQYSPMQQYQAPQAQQYQAPPAQQYQPPQAQYQAPQAQQYQAPPPQQQYQSYGSAGGYAAPPSPAGTPTGQQQQQQQYQAAVYQPSAAASAPQVFQPVAAPAAVYQHAPMAASAGGPPATAYQSTSGAMAATAFVPQQGPAAMVPGPRTGPTPTPITAPPPPPPGPPANISLANADTSMVPAHLQPVVASLSNLYRMCEMSAGGHPGKKREVEDSSRKLGVLFWRMGRGEVSDSVAGKLLQLCQALDGGDFVTATHLQVSLTTSDWDECAAWLTALKRLIKARQMVG</sequence>
<evidence type="ECO:0000313" key="18">
    <source>
        <dbReference type="Proteomes" id="UP001055712"/>
    </source>
</evidence>
<evidence type="ECO:0000256" key="14">
    <source>
        <dbReference type="SAM" id="MobiDB-lite"/>
    </source>
</evidence>
<dbReference type="Pfam" id="PF12931">
    <property type="entry name" value="TPR_Sec16"/>
    <property type="match status" value="1"/>
</dbReference>
<feature type="compositionally biased region" description="Low complexity" evidence="14">
    <location>
        <begin position="951"/>
        <end position="1029"/>
    </location>
</feature>
<keyword evidence="10" id="KW-0472">Membrane</keyword>
<comment type="caution">
    <text evidence="17">The sequence shown here is derived from an EMBL/GenBank/DDBJ whole genome shotgun (WGS) entry which is preliminary data.</text>
</comment>
<dbReference type="PROSITE" id="PS50294">
    <property type="entry name" value="WD_REPEATS_REGION"/>
    <property type="match status" value="2"/>
</dbReference>
<evidence type="ECO:0000256" key="13">
    <source>
        <dbReference type="PROSITE-ProRule" id="PRU00221"/>
    </source>
</evidence>
<dbReference type="EMBL" id="SIDB01000003">
    <property type="protein sequence ID" value="KAI3434974.1"/>
    <property type="molecule type" value="Genomic_DNA"/>
</dbReference>
<evidence type="ECO:0000256" key="5">
    <source>
        <dbReference type="ARBA" id="ARBA00022574"/>
    </source>
</evidence>
<evidence type="ECO:0000256" key="4">
    <source>
        <dbReference type="ARBA" id="ARBA00022448"/>
    </source>
</evidence>
<feature type="repeat" description="WD" evidence="13">
    <location>
        <begin position="159"/>
        <end position="193"/>
    </location>
</feature>
<feature type="compositionally biased region" description="Basic and acidic residues" evidence="14">
    <location>
        <begin position="624"/>
        <end position="635"/>
    </location>
</feature>
<dbReference type="GO" id="GO:0030127">
    <property type="term" value="C:COPII vesicle coat"/>
    <property type="evidence" value="ECO:0007669"/>
    <property type="project" value="TreeGrafter"/>
</dbReference>
<gene>
    <name evidence="17" type="ORF">D9Q98_003026</name>
</gene>
<comment type="similarity">
    <text evidence="3">Belongs to the WD repeat SEC31 family.</text>
</comment>
<evidence type="ECO:0000256" key="9">
    <source>
        <dbReference type="ARBA" id="ARBA00022927"/>
    </source>
</evidence>
<dbReference type="Pfam" id="PF00400">
    <property type="entry name" value="WD40"/>
    <property type="match status" value="2"/>
</dbReference>
<keyword evidence="9" id="KW-0653">Protein transport</keyword>
<evidence type="ECO:0000256" key="3">
    <source>
        <dbReference type="ARBA" id="ARBA00009358"/>
    </source>
</evidence>
<evidence type="ECO:0000256" key="1">
    <source>
        <dbReference type="ARBA" id="ARBA00004156"/>
    </source>
</evidence>
<dbReference type="GO" id="GO:0090110">
    <property type="term" value="P:COPII-coated vesicle cargo loading"/>
    <property type="evidence" value="ECO:0007669"/>
    <property type="project" value="TreeGrafter"/>
</dbReference>
<keyword evidence="5 13" id="KW-0853">WD repeat</keyword>
<comment type="subcellular location">
    <subcellularLocation>
        <location evidence="1">Cytoplasmic vesicle membrane</location>
    </subcellularLocation>
    <subcellularLocation>
        <location evidence="12">Endomembrane system</location>
        <topology evidence="12">Peripheral membrane protein</topology>
        <orientation evidence="12">Cytoplasmic side</orientation>
    </subcellularLocation>
    <subcellularLocation>
        <location evidence="2">Endoplasmic reticulum membrane</location>
    </subcellularLocation>
</comment>
<dbReference type="PANTHER" id="PTHR13923:SF11">
    <property type="entry name" value="SECRETORY 31, ISOFORM D"/>
    <property type="match status" value="1"/>
</dbReference>
<evidence type="ECO:0000256" key="8">
    <source>
        <dbReference type="ARBA" id="ARBA00022892"/>
    </source>
</evidence>
<dbReference type="PROSITE" id="PS50082">
    <property type="entry name" value="WD_REPEATS_2"/>
    <property type="match status" value="2"/>
</dbReference>
<feature type="region of interest" description="Disordered" evidence="14">
    <location>
        <begin position="607"/>
        <end position="635"/>
    </location>
</feature>
<feature type="domain" description="SRA1/Sec31" evidence="15">
    <location>
        <begin position="1100"/>
        <end position="1234"/>
    </location>
</feature>
<evidence type="ECO:0000256" key="11">
    <source>
        <dbReference type="ARBA" id="ARBA00023329"/>
    </source>
</evidence>
<evidence type="ECO:0000259" key="16">
    <source>
        <dbReference type="Pfam" id="PF12931"/>
    </source>
</evidence>
<dbReference type="InterPro" id="IPR024298">
    <property type="entry name" value="Sec16_Sec23-bd"/>
</dbReference>
<name>A0A9D4TUE4_CHLVU</name>
<feature type="compositionally biased region" description="Low complexity" evidence="14">
    <location>
        <begin position="896"/>
        <end position="912"/>
    </location>
</feature>
<evidence type="ECO:0000256" key="7">
    <source>
        <dbReference type="ARBA" id="ARBA00022824"/>
    </source>
</evidence>
<dbReference type="Gene3D" id="1.20.940.10">
    <property type="entry name" value="Functional domain of the splicing factor Prp18"/>
    <property type="match status" value="1"/>
</dbReference>
<dbReference type="OrthoDB" id="542917at2759"/>
<dbReference type="InterPro" id="IPR015943">
    <property type="entry name" value="WD40/YVTN_repeat-like_dom_sf"/>
</dbReference>
<dbReference type="InterPro" id="IPR036322">
    <property type="entry name" value="WD40_repeat_dom_sf"/>
</dbReference>
<evidence type="ECO:0000256" key="10">
    <source>
        <dbReference type="ARBA" id="ARBA00023136"/>
    </source>
</evidence>
<proteinExistence type="inferred from homology"/>
<organism evidence="17 18">
    <name type="scientific">Chlorella vulgaris</name>
    <name type="common">Green alga</name>
    <dbReference type="NCBI Taxonomy" id="3077"/>
    <lineage>
        <taxon>Eukaryota</taxon>
        <taxon>Viridiplantae</taxon>
        <taxon>Chlorophyta</taxon>
        <taxon>core chlorophytes</taxon>
        <taxon>Trebouxiophyceae</taxon>
        <taxon>Chlorellales</taxon>
        <taxon>Chlorellaceae</taxon>
        <taxon>Chlorella clade</taxon>
        <taxon>Chlorella</taxon>
    </lineage>
</organism>
<protein>
    <submittedName>
        <fullName evidence="17">Uncharacterized protein</fullName>
    </submittedName>
</protein>
<dbReference type="GO" id="GO:0005789">
    <property type="term" value="C:endoplasmic reticulum membrane"/>
    <property type="evidence" value="ECO:0007669"/>
    <property type="project" value="UniProtKB-SubCell"/>
</dbReference>
<dbReference type="Gene3D" id="2.130.10.10">
    <property type="entry name" value="YVTN repeat-like/Quinoprotein amine dehydrogenase"/>
    <property type="match status" value="1"/>
</dbReference>
<dbReference type="InterPro" id="IPR019775">
    <property type="entry name" value="WD40_repeat_CS"/>
</dbReference>
<dbReference type="InterPro" id="IPR009917">
    <property type="entry name" value="SRA1/Sec31"/>
</dbReference>
<feature type="repeat" description="WD" evidence="13">
    <location>
        <begin position="301"/>
        <end position="343"/>
    </location>
</feature>
<dbReference type="Pfam" id="PF07304">
    <property type="entry name" value="SRA1"/>
    <property type="match status" value="1"/>
</dbReference>
<dbReference type="SUPFAM" id="SSF50978">
    <property type="entry name" value="WD40 repeat-like"/>
    <property type="match status" value="1"/>
</dbReference>